<evidence type="ECO:0000256" key="3">
    <source>
        <dbReference type="ARBA" id="ARBA00022679"/>
    </source>
</evidence>
<dbReference type="PANTHER" id="PTHR11926">
    <property type="entry name" value="GLUCOSYL/GLUCURONOSYL TRANSFERASES"/>
    <property type="match status" value="1"/>
</dbReference>
<evidence type="ECO:0000313" key="7">
    <source>
        <dbReference type="EnsemblPlants" id="Ma05_p13250.1"/>
    </source>
</evidence>
<dbReference type="Gramene" id="Ma05_t13250.1">
    <property type="protein sequence ID" value="Ma05_p13250.1"/>
    <property type="gene ID" value="Ma05_g13250"/>
</dbReference>
<gene>
    <name evidence="6" type="ORF">GSMUA_265370.1</name>
</gene>
<dbReference type="InterPro" id="IPR035595">
    <property type="entry name" value="UDP_glycos_trans_CS"/>
</dbReference>
<proteinExistence type="inferred from homology"/>
<dbReference type="EMBL" id="HG996470">
    <property type="protein sequence ID" value="CAG1838360.1"/>
    <property type="molecule type" value="Genomic_DNA"/>
</dbReference>
<keyword evidence="8" id="KW-1185">Reference proteome</keyword>
<sequence>MTTAVFEWRPLEPSIVEDFFHVDGNSWSYKFASNEEELPHRLFFPLCSSPALSVSPLQKITKMTSSGSATGPHALFVTAPYQGHFAPAVDLAINLAARGFVVTFACTEAFQHQRTASGASSADHRDVFAGARSRGLDIRYELVSDGLPVSFDRHSHPEQFYSALLHLLPSHVDELIRKLLLSEVPVDFILTDTFFSWASTLAKNHGLPCVSFWTKPALVFTLYYHMDLLIANGHFASPENRKDTITYIPGIPAIETTDLASYLRETDTTTPLQQMIARSFEEVKRCDIVLANTVQELEEETIAVLQQEQPFYAVGPVFPDGFTGGTVMTSLWPESDCSSWLDSMPPSSVLYVSFGSIASVSKKDFEEIAYGVLNSKANFVWVLRPGSSGSGAANPLPQGFLEASRERGMVVPWCRQREVLQHPAVGAFLTHCGWNSVAESMWCGVPMLCFPLFSDQPPNRKLVVENLGIGMDLGEIGEVSRGKVSSRIDDLMGGEGGAELRRKMKEVKKAVQGAVAPHGSSQKNLDQFTADLLRLISQKKASAVTETKRS</sequence>
<dbReference type="InParanoid" id="A0A804J3Y6"/>
<evidence type="ECO:0000256" key="5">
    <source>
        <dbReference type="RuleBase" id="RU362057"/>
    </source>
</evidence>
<evidence type="ECO:0000313" key="8">
    <source>
        <dbReference type="Proteomes" id="UP000012960"/>
    </source>
</evidence>
<dbReference type="AlphaFoldDB" id="A0A804J3Y6"/>
<keyword evidence="2 4" id="KW-0328">Glycosyltransferase</keyword>
<dbReference type="PROSITE" id="PS00375">
    <property type="entry name" value="UDPGT"/>
    <property type="match status" value="1"/>
</dbReference>
<dbReference type="Proteomes" id="UP000012960">
    <property type="component" value="Unplaced"/>
</dbReference>
<dbReference type="GO" id="GO:0008194">
    <property type="term" value="F:UDP-glycosyltransferase activity"/>
    <property type="evidence" value="ECO:0000318"/>
    <property type="project" value="GO_Central"/>
</dbReference>
<organism evidence="7 8">
    <name type="scientific">Musa acuminata subsp. malaccensis</name>
    <name type="common">Wild banana</name>
    <name type="synonym">Musa malaccensis</name>
    <dbReference type="NCBI Taxonomy" id="214687"/>
    <lineage>
        <taxon>Eukaryota</taxon>
        <taxon>Viridiplantae</taxon>
        <taxon>Streptophyta</taxon>
        <taxon>Embryophyta</taxon>
        <taxon>Tracheophyta</taxon>
        <taxon>Spermatophyta</taxon>
        <taxon>Magnoliopsida</taxon>
        <taxon>Liliopsida</taxon>
        <taxon>Zingiberales</taxon>
        <taxon>Musaceae</taxon>
        <taxon>Musa</taxon>
    </lineage>
</organism>
<protein>
    <recommendedName>
        <fullName evidence="5">Glycosyltransferase</fullName>
        <ecNumber evidence="5">2.4.1.-</ecNumber>
    </recommendedName>
</protein>
<dbReference type="EC" id="2.4.1.-" evidence="5"/>
<accession>A0A804J3Y6</accession>
<name>A0A804J3Y6_MUSAM</name>
<dbReference type="GO" id="GO:0016758">
    <property type="term" value="F:hexosyltransferase activity"/>
    <property type="evidence" value="ECO:0007669"/>
    <property type="project" value="UniProtKB-ARBA"/>
</dbReference>
<dbReference type="FunFam" id="3.40.50.2000:FF:000078">
    <property type="entry name" value="Glycosyltransferase"/>
    <property type="match status" value="1"/>
</dbReference>
<dbReference type="Pfam" id="PF00201">
    <property type="entry name" value="UDPGT"/>
    <property type="match status" value="1"/>
</dbReference>
<evidence type="ECO:0000256" key="1">
    <source>
        <dbReference type="ARBA" id="ARBA00009995"/>
    </source>
</evidence>
<dbReference type="OMA" id="WASTLAK"/>
<dbReference type="OrthoDB" id="5835829at2759"/>
<dbReference type="CDD" id="cd03784">
    <property type="entry name" value="GT1_Gtf-like"/>
    <property type="match status" value="1"/>
</dbReference>
<dbReference type="EnsemblPlants" id="Ma05_t13250.1">
    <property type="protein sequence ID" value="Ma05_p13250.1"/>
    <property type="gene ID" value="Ma05_g13250"/>
</dbReference>
<reference evidence="7" key="2">
    <citation type="submission" date="2021-05" db="UniProtKB">
        <authorList>
            <consortium name="EnsemblPlants"/>
        </authorList>
    </citation>
    <scope>IDENTIFICATION</scope>
    <source>
        <strain evidence="7">subsp. malaccensis</strain>
    </source>
</reference>
<dbReference type="InterPro" id="IPR002213">
    <property type="entry name" value="UDP_glucos_trans"/>
</dbReference>
<comment type="similarity">
    <text evidence="1 4">Belongs to the UDP-glycosyltransferase family.</text>
</comment>
<dbReference type="SUPFAM" id="SSF53756">
    <property type="entry name" value="UDP-Glycosyltransferase/glycogen phosphorylase"/>
    <property type="match status" value="1"/>
</dbReference>
<evidence type="ECO:0000256" key="4">
    <source>
        <dbReference type="RuleBase" id="RU003718"/>
    </source>
</evidence>
<evidence type="ECO:0000256" key="2">
    <source>
        <dbReference type="ARBA" id="ARBA00022676"/>
    </source>
</evidence>
<evidence type="ECO:0000313" key="6">
    <source>
        <dbReference type="EMBL" id="CAG1838360.1"/>
    </source>
</evidence>
<reference evidence="6" key="1">
    <citation type="submission" date="2021-03" db="EMBL/GenBank/DDBJ databases">
        <authorList>
            <consortium name="Genoscope - CEA"/>
            <person name="William W."/>
        </authorList>
    </citation>
    <scope>NUCLEOTIDE SEQUENCE</scope>
    <source>
        <strain evidence="6">Doubled-haploid Pahang</strain>
    </source>
</reference>
<dbReference type="Gene3D" id="3.40.50.2000">
    <property type="entry name" value="Glycogen Phosphorylase B"/>
    <property type="match status" value="2"/>
</dbReference>
<dbReference type="PANTHER" id="PTHR11926:SF774">
    <property type="entry name" value="UDP-GLYCOSYLTRANSFERASE 85A1-RELATED"/>
    <property type="match status" value="1"/>
</dbReference>
<keyword evidence="3 4" id="KW-0808">Transferase</keyword>